<dbReference type="PANTHER" id="PTHR30157">
    <property type="entry name" value="FERRIC REDUCTASE, NADPH-DEPENDENT"/>
    <property type="match status" value="1"/>
</dbReference>
<dbReference type="InterPro" id="IPR017927">
    <property type="entry name" value="FAD-bd_FR_type"/>
</dbReference>
<dbReference type="Pfam" id="PF08021">
    <property type="entry name" value="FAD_binding_9"/>
    <property type="match status" value="1"/>
</dbReference>
<name>A0A9X0UHT7_VIBME</name>
<feature type="domain" description="FAD-binding FR-type" evidence="2">
    <location>
        <begin position="8"/>
        <end position="127"/>
    </location>
</feature>
<sequence>MATQEKQRDFYRVTVTETKRLSPNIQRITLQGDTIAHFGEQSVGGYFKLVFTPQGDPDLSRLTPTERPILRTYTIREFNPHSNQMTVDFVRHITEDLSCGFAARWAENAKVGDEVFIAGPGKSQGPNWAADWVCLAADMTALPALATTLTSLDPKTQGYAVIEISHPDDQQPLVAPPGVKIIWAHTDQGETLTQTVKAQPWLAGLCTVWCACEFESMRELRQYFRNDKQVERDHIYISSYWKNGVTEDGHKVLKREDAEANS</sequence>
<dbReference type="PROSITE" id="PS51384">
    <property type="entry name" value="FAD_FR"/>
    <property type="match status" value="1"/>
</dbReference>
<dbReference type="CDD" id="cd06193">
    <property type="entry name" value="siderophore_interacting"/>
    <property type="match status" value="1"/>
</dbReference>
<comment type="similarity">
    <text evidence="1">Belongs to the SIP oxidoreductase family.</text>
</comment>
<dbReference type="Pfam" id="PF04954">
    <property type="entry name" value="SIP"/>
    <property type="match status" value="1"/>
</dbReference>
<gene>
    <name evidence="3" type="ORF">H8Q88_04595</name>
</gene>
<dbReference type="InterPro" id="IPR017938">
    <property type="entry name" value="Riboflavin_synthase-like_b-brl"/>
</dbReference>
<dbReference type="InterPro" id="IPR007037">
    <property type="entry name" value="SIP_rossman_dom"/>
</dbReference>
<protein>
    <submittedName>
        <fullName evidence="3">Siderophore-interacting protein</fullName>
    </submittedName>
</protein>
<dbReference type="GeneID" id="79889390"/>
<dbReference type="SUPFAM" id="SSF63380">
    <property type="entry name" value="Riboflavin synthase domain-like"/>
    <property type="match status" value="1"/>
</dbReference>
<organism evidence="3 4">
    <name type="scientific">Vibrio metschnikovii</name>
    <dbReference type="NCBI Taxonomy" id="28172"/>
    <lineage>
        <taxon>Bacteria</taxon>
        <taxon>Pseudomonadati</taxon>
        <taxon>Pseudomonadota</taxon>
        <taxon>Gammaproteobacteria</taxon>
        <taxon>Vibrionales</taxon>
        <taxon>Vibrionaceae</taxon>
        <taxon>Vibrio</taxon>
    </lineage>
</organism>
<evidence type="ECO:0000313" key="4">
    <source>
        <dbReference type="Proteomes" id="UP000615796"/>
    </source>
</evidence>
<accession>A0A9X0UHT7</accession>
<dbReference type="Proteomes" id="UP000615796">
    <property type="component" value="Unassembled WGS sequence"/>
</dbReference>
<dbReference type="RefSeq" id="WP_004396493.1">
    <property type="nucleotide sequence ID" value="NZ_CP046794.1"/>
</dbReference>
<dbReference type="InterPro" id="IPR039261">
    <property type="entry name" value="FNR_nucleotide-bd"/>
</dbReference>
<dbReference type="InterPro" id="IPR013113">
    <property type="entry name" value="SIP_FAD-bd"/>
</dbReference>
<dbReference type="AlphaFoldDB" id="A0A9X0UHT7"/>
<reference evidence="3" key="1">
    <citation type="submission" date="2020-08" db="EMBL/GenBank/DDBJ databases">
        <title>Genome Sequencing and Pan-Genome Analysis of Migratory bird Vibrio Strains, Inner Mongolia.</title>
        <authorList>
            <person name="Zheng L."/>
        </authorList>
    </citation>
    <scope>NUCLEOTIDE SEQUENCE</scope>
    <source>
        <strain evidence="3">M13F</strain>
    </source>
</reference>
<keyword evidence="4" id="KW-1185">Reference proteome</keyword>
<dbReference type="EMBL" id="JACRUP010000002">
    <property type="protein sequence ID" value="MBC5850236.1"/>
    <property type="molecule type" value="Genomic_DNA"/>
</dbReference>
<evidence type="ECO:0000313" key="3">
    <source>
        <dbReference type="EMBL" id="MBC5850236.1"/>
    </source>
</evidence>
<evidence type="ECO:0000259" key="2">
    <source>
        <dbReference type="PROSITE" id="PS51384"/>
    </source>
</evidence>
<proteinExistence type="inferred from homology"/>
<dbReference type="OrthoDB" id="9814826at2"/>
<dbReference type="GO" id="GO:0016491">
    <property type="term" value="F:oxidoreductase activity"/>
    <property type="evidence" value="ECO:0007669"/>
    <property type="project" value="InterPro"/>
</dbReference>
<comment type="caution">
    <text evidence="3">The sequence shown here is derived from an EMBL/GenBank/DDBJ whole genome shotgun (WGS) entry which is preliminary data.</text>
</comment>
<dbReference type="Gene3D" id="3.40.50.80">
    <property type="entry name" value="Nucleotide-binding domain of ferredoxin-NADP reductase (FNR) module"/>
    <property type="match status" value="1"/>
</dbReference>
<dbReference type="InterPro" id="IPR039374">
    <property type="entry name" value="SIP_fam"/>
</dbReference>
<dbReference type="Gene3D" id="2.40.30.10">
    <property type="entry name" value="Translation factors"/>
    <property type="match status" value="1"/>
</dbReference>
<evidence type="ECO:0000256" key="1">
    <source>
        <dbReference type="ARBA" id="ARBA00035644"/>
    </source>
</evidence>
<dbReference type="PANTHER" id="PTHR30157:SF0">
    <property type="entry name" value="NADPH-DEPENDENT FERRIC-CHELATE REDUCTASE"/>
    <property type="match status" value="1"/>
</dbReference>